<dbReference type="PANTHER" id="PTHR37306">
    <property type="entry name" value="COLICIN V PRODUCTION PROTEIN"/>
    <property type="match status" value="1"/>
</dbReference>
<evidence type="ECO:0000256" key="4">
    <source>
        <dbReference type="ARBA" id="ARBA00023136"/>
    </source>
</evidence>
<proteinExistence type="predicted"/>
<feature type="compositionally biased region" description="Basic and acidic residues" evidence="5">
    <location>
        <begin position="171"/>
        <end position="191"/>
    </location>
</feature>
<evidence type="ECO:0000313" key="7">
    <source>
        <dbReference type="EMBL" id="MBC8754190.1"/>
    </source>
</evidence>
<dbReference type="Proteomes" id="UP000619238">
    <property type="component" value="Unassembled WGS sequence"/>
</dbReference>
<feature type="transmembrane region" description="Helical" evidence="6">
    <location>
        <begin position="63"/>
        <end position="82"/>
    </location>
</feature>
<feature type="transmembrane region" description="Helical" evidence="6">
    <location>
        <begin position="102"/>
        <end position="123"/>
    </location>
</feature>
<protein>
    <submittedName>
        <fullName evidence="7">CvpA family protein</fullName>
    </submittedName>
</protein>
<dbReference type="Pfam" id="PF02674">
    <property type="entry name" value="Colicin_V"/>
    <property type="match status" value="1"/>
</dbReference>
<reference evidence="7 8" key="1">
    <citation type="submission" date="2020-07" db="EMBL/GenBank/DDBJ databases">
        <title>Description of Kordia aestuariivivens sp. nov., isolated from a tidal flat.</title>
        <authorList>
            <person name="Park S."/>
            <person name="Yoon J.-H."/>
        </authorList>
    </citation>
    <scope>NUCLEOTIDE SEQUENCE [LARGE SCALE GENOMIC DNA]</scope>
    <source>
        <strain evidence="7 8">YSTF-M3</strain>
    </source>
</reference>
<name>A0ABR7Q6K0_9FLAO</name>
<evidence type="ECO:0000256" key="6">
    <source>
        <dbReference type="SAM" id="Phobius"/>
    </source>
</evidence>
<keyword evidence="2 6" id="KW-0812">Transmembrane</keyword>
<keyword evidence="8" id="KW-1185">Reference proteome</keyword>
<feature type="transmembrane region" description="Helical" evidence="6">
    <location>
        <begin position="28"/>
        <end position="48"/>
    </location>
</feature>
<dbReference type="EMBL" id="JACGWS010000003">
    <property type="protein sequence ID" value="MBC8754190.1"/>
    <property type="molecule type" value="Genomic_DNA"/>
</dbReference>
<evidence type="ECO:0000256" key="3">
    <source>
        <dbReference type="ARBA" id="ARBA00022989"/>
    </source>
</evidence>
<feature type="region of interest" description="Disordered" evidence="5">
    <location>
        <begin position="166"/>
        <end position="191"/>
    </location>
</feature>
<keyword evidence="4 6" id="KW-0472">Membrane</keyword>
<organism evidence="7 8">
    <name type="scientific">Kordia aestuariivivens</name>
    <dbReference type="NCBI Taxonomy" id="2759037"/>
    <lineage>
        <taxon>Bacteria</taxon>
        <taxon>Pseudomonadati</taxon>
        <taxon>Bacteroidota</taxon>
        <taxon>Flavobacteriia</taxon>
        <taxon>Flavobacteriales</taxon>
        <taxon>Flavobacteriaceae</taxon>
        <taxon>Kordia</taxon>
    </lineage>
</organism>
<evidence type="ECO:0000256" key="2">
    <source>
        <dbReference type="ARBA" id="ARBA00022692"/>
    </source>
</evidence>
<accession>A0ABR7Q6K0</accession>
<dbReference type="InterPro" id="IPR003825">
    <property type="entry name" value="Colicin-V_CvpA"/>
</dbReference>
<dbReference type="PANTHER" id="PTHR37306:SF1">
    <property type="entry name" value="COLICIN V PRODUCTION PROTEIN"/>
    <property type="match status" value="1"/>
</dbReference>
<dbReference type="RefSeq" id="WP_187561238.1">
    <property type="nucleotide sequence ID" value="NZ_JACGWS010000003.1"/>
</dbReference>
<evidence type="ECO:0000256" key="1">
    <source>
        <dbReference type="ARBA" id="ARBA00004141"/>
    </source>
</evidence>
<keyword evidence="3 6" id="KW-1133">Transmembrane helix</keyword>
<comment type="caution">
    <text evidence="7">The sequence shown here is derived from an EMBL/GenBank/DDBJ whole genome shotgun (WGS) entry which is preliminary data.</text>
</comment>
<gene>
    <name evidence="7" type="ORF">H2O64_05870</name>
</gene>
<evidence type="ECO:0000256" key="5">
    <source>
        <dbReference type="SAM" id="MobiDB-lite"/>
    </source>
</evidence>
<evidence type="ECO:0000313" key="8">
    <source>
        <dbReference type="Proteomes" id="UP000619238"/>
    </source>
</evidence>
<comment type="subcellular location">
    <subcellularLocation>
        <location evidence="1">Membrane</location>
        <topology evidence="1">Multi-pass membrane protein</topology>
    </subcellularLocation>
</comment>
<sequence length="191" mass="21136">MNIIDIILGGLILFGFVRGLMKGLFVEVASLVALIAGVYGAIHFSYFAGDFLKDSFESWDEKYINLTAFAITFVVILILITMAGKLLTKIADFASLGILNKLLGGAFGGLKVAVMLGAILVFFDRTNNTMEFVAKEKVEESVLYKPVKEVGGFVFAYVLQETDQTIDDEKDPEKEQKELENDLKTIEETEN</sequence>